<dbReference type="EMBL" id="CDSC02000060">
    <property type="protein sequence ID" value="SEH63005.1"/>
    <property type="molecule type" value="Genomic_DNA"/>
</dbReference>
<evidence type="ECO:0000259" key="1">
    <source>
        <dbReference type="Pfam" id="PF01935"/>
    </source>
</evidence>
<dbReference type="AlphaFoldDB" id="A0A1H6JSU4"/>
<keyword evidence="2" id="KW-0808">Transferase</keyword>
<accession>A0A1H6JSU4</accession>
<dbReference type="InterPro" id="IPR008571">
    <property type="entry name" value="HerA-like"/>
</dbReference>
<dbReference type="InterPro" id="IPR027417">
    <property type="entry name" value="P-loop_NTPase"/>
</dbReference>
<gene>
    <name evidence="2" type="ORF">BAZSYMA_ACONTIG01751_1</name>
</gene>
<dbReference type="InterPro" id="IPR002789">
    <property type="entry name" value="HerA_central"/>
</dbReference>
<proteinExistence type="predicted"/>
<feature type="domain" description="Helicase HerA central" evidence="1">
    <location>
        <begin position="148"/>
        <end position="332"/>
    </location>
</feature>
<dbReference type="Proteomes" id="UP000198988">
    <property type="component" value="Unassembled WGS sequence"/>
</dbReference>
<dbReference type="PANTHER" id="PTHR42957">
    <property type="entry name" value="HELICASE MJ1565-RELATED"/>
    <property type="match status" value="1"/>
</dbReference>
<protein>
    <submittedName>
        <fullName evidence="2">Nucleotidyltransferase</fullName>
    </submittedName>
</protein>
<organism evidence="2 3">
    <name type="scientific">Bathymodiolus azoricus thioautotrophic gill symbiont</name>
    <dbReference type="NCBI Taxonomy" id="235205"/>
    <lineage>
        <taxon>Bacteria</taxon>
        <taxon>Pseudomonadati</taxon>
        <taxon>Pseudomonadota</taxon>
        <taxon>Gammaproteobacteria</taxon>
        <taxon>sulfur-oxidizing symbionts</taxon>
    </lineage>
</organism>
<dbReference type="OrthoDB" id="9806951at2"/>
<dbReference type="Pfam" id="PF01935">
    <property type="entry name" value="DUF87"/>
    <property type="match status" value="1"/>
</dbReference>
<dbReference type="SUPFAM" id="SSF52540">
    <property type="entry name" value="P-loop containing nucleoside triphosphate hydrolases"/>
    <property type="match status" value="1"/>
</dbReference>
<evidence type="ECO:0000313" key="2">
    <source>
        <dbReference type="EMBL" id="SEH63005.1"/>
    </source>
</evidence>
<dbReference type="Gene3D" id="3.40.50.300">
    <property type="entry name" value="P-loop containing nucleotide triphosphate hydrolases"/>
    <property type="match status" value="2"/>
</dbReference>
<sequence length="623" mass="71408">MANKITTEDYIADNSIFRVGSVIEVIGQVVKVRIDTGKNTSSILYKGDIIQNISVGGYVKIKKDFEEIIGKIEGELIRENKDNSQKNYTNNKDKINRILNIKILGYLDNGKFERGIKELPLIDNTCFLITKKEFNHIHQFVDSDDKPIKIGQLEFDDGVNISLGINKLFASHIGIFGNTGSGKSYTLAKIYRQLFKEYKGNKSFINNAKFIIIDFNGEYIENAIVGKESKNSYDLTTKEIGEDDERDKFPITKSTIENATFWSIFLEATEKTQQPFLKRAIKDKFIENKLNDTDFIVHIQDLIIQSTSVSGSNIDKAIPTEFLYELANFLNNESIKSVAQHFQNHLTGGTEKYSYCFEKIFSNDEARFKQKIKDAFNRVLVDINNLSQIKKIGLKIIIKYFNEMIRGFSNREHLSPLIKRLEKRILDLEKVLTIKNDGSNENEKNLTVVSLRNVNMDIRKMLPMLLVKELYDKKKKDNNKSHSLHIIVDEAHNILSSNSDRESKEWKDYRLETFEEIIKEGRKFNVFMTIASQRPSDISATIISQLHNYFLHRLINNNDLSAVEKTISYLDKVSADSIPNLATGTCILAGLMAKIPVVIKVNEITDEENQPQSHNINLIEGWK</sequence>
<evidence type="ECO:0000313" key="3">
    <source>
        <dbReference type="Proteomes" id="UP000198988"/>
    </source>
</evidence>
<reference evidence="3" key="1">
    <citation type="submission" date="2016-06" db="EMBL/GenBank/DDBJ databases">
        <authorList>
            <person name="Petersen J."/>
            <person name="Sayavedra L."/>
        </authorList>
    </citation>
    <scope>NUCLEOTIDE SEQUENCE [LARGE SCALE GENOMIC DNA]</scope>
    <source>
        <strain evidence="3">BazSymA</strain>
    </source>
</reference>
<dbReference type="RefSeq" id="WP_090714713.1">
    <property type="nucleotide sequence ID" value="NZ_CDSC02000060.1"/>
</dbReference>
<dbReference type="GO" id="GO:0016740">
    <property type="term" value="F:transferase activity"/>
    <property type="evidence" value="ECO:0007669"/>
    <property type="project" value="UniProtKB-KW"/>
</dbReference>
<name>A0A1H6JSU4_9GAMM</name>
<dbReference type="PANTHER" id="PTHR42957:SF2">
    <property type="entry name" value="HELICASE HERA CENTRAL DOMAIN-CONTAINING PROTEIN"/>
    <property type="match status" value="1"/>
</dbReference>